<evidence type="ECO:0000313" key="2">
    <source>
        <dbReference type="Proteomes" id="UP001341840"/>
    </source>
</evidence>
<protein>
    <submittedName>
        <fullName evidence="1">Uncharacterized protein</fullName>
    </submittedName>
</protein>
<accession>A0ABU6ZHT6</accession>
<sequence>MTLKNIGGGWNYDNSERIQHSARVINRILGNHALRQERTYRQRVPVITAAVLVAHGCNGTMQTRNHYMQSLNVVMAHTAVTEKLRQCMQEQRRHMLVTCNESSSVRSKKNQKLTMSLPAAVVLHGGRGGTPVKLHVLPPSNSFSLFSQAPRQELPSTAVLPLTATAESWRRSGGSGGVSPNIPLSLRLSSSLCPHSRR</sequence>
<keyword evidence="2" id="KW-1185">Reference proteome</keyword>
<reference evidence="1 2" key="1">
    <citation type="journal article" date="2023" name="Plants (Basel)">
        <title>Bridging the Gap: Combining Genomics and Transcriptomics Approaches to Understand Stylosanthes scabra, an Orphan Legume from the Brazilian Caatinga.</title>
        <authorList>
            <person name="Ferreira-Neto J.R.C."/>
            <person name="da Silva M.D."/>
            <person name="Binneck E."/>
            <person name="de Melo N.F."/>
            <person name="da Silva R.H."/>
            <person name="de Melo A.L.T.M."/>
            <person name="Pandolfi V."/>
            <person name="Bustamante F.O."/>
            <person name="Brasileiro-Vidal A.C."/>
            <person name="Benko-Iseppon A.M."/>
        </authorList>
    </citation>
    <scope>NUCLEOTIDE SEQUENCE [LARGE SCALE GENOMIC DNA]</scope>
    <source>
        <tissue evidence="1">Leaves</tissue>
    </source>
</reference>
<proteinExistence type="predicted"/>
<evidence type="ECO:0000313" key="1">
    <source>
        <dbReference type="EMBL" id="MED6221534.1"/>
    </source>
</evidence>
<comment type="caution">
    <text evidence="1">The sequence shown here is derived from an EMBL/GenBank/DDBJ whole genome shotgun (WGS) entry which is preliminary data.</text>
</comment>
<dbReference type="Proteomes" id="UP001341840">
    <property type="component" value="Unassembled WGS sequence"/>
</dbReference>
<name>A0ABU6ZHT6_9FABA</name>
<gene>
    <name evidence="1" type="ORF">PIB30_055726</name>
</gene>
<dbReference type="EMBL" id="JASCZI010272298">
    <property type="protein sequence ID" value="MED6221534.1"/>
    <property type="molecule type" value="Genomic_DNA"/>
</dbReference>
<organism evidence="1 2">
    <name type="scientific">Stylosanthes scabra</name>
    <dbReference type="NCBI Taxonomy" id="79078"/>
    <lineage>
        <taxon>Eukaryota</taxon>
        <taxon>Viridiplantae</taxon>
        <taxon>Streptophyta</taxon>
        <taxon>Embryophyta</taxon>
        <taxon>Tracheophyta</taxon>
        <taxon>Spermatophyta</taxon>
        <taxon>Magnoliopsida</taxon>
        <taxon>eudicotyledons</taxon>
        <taxon>Gunneridae</taxon>
        <taxon>Pentapetalae</taxon>
        <taxon>rosids</taxon>
        <taxon>fabids</taxon>
        <taxon>Fabales</taxon>
        <taxon>Fabaceae</taxon>
        <taxon>Papilionoideae</taxon>
        <taxon>50 kb inversion clade</taxon>
        <taxon>dalbergioids sensu lato</taxon>
        <taxon>Dalbergieae</taxon>
        <taxon>Pterocarpus clade</taxon>
        <taxon>Stylosanthes</taxon>
    </lineage>
</organism>